<feature type="transmembrane region" description="Helical" evidence="13">
    <location>
        <begin position="12"/>
        <end position="34"/>
    </location>
</feature>
<dbReference type="PROSITE" id="PS00428">
    <property type="entry name" value="FTSW_RODA_SPOVE"/>
    <property type="match status" value="1"/>
</dbReference>
<evidence type="ECO:0000256" key="9">
    <source>
        <dbReference type="ARBA" id="ARBA00023136"/>
    </source>
</evidence>
<dbReference type="PANTHER" id="PTHR30474:SF1">
    <property type="entry name" value="PEPTIDOGLYCAN GLYCOSYLTRANSFERASE MRDB"/>
    <property type="match status" value="1"/>
</dbReference>
<feature type="transmembrane region" description="Helical" evidence="13">
    <location>
        <begin position="359"/>
        <end position="386"/>
    </location>
</feature>
<protein>
    <recommendedName>
        <fullName evidence="12">Cell wall polymerase</fullName>
    </recommendedName>
    <alternativeName>
        <fullName evidence="11">Peptidoglycan polymerase</fullName>
    </alternativeName>
</protein>
<evidence type="ECO:0000313" key="14">
    <source>
        <dbReference type="EMBL" id="SMO68146.1"/>
    </source>
</evidence>
<dbReference type="NCBIfam" id="NF037961">
    <property type="entry name" value="RodA_shape"/>
    <property type="match status" value="1"/>
</dbReference>
<dbReference type="GO" id="GO:0071555">
    <property type="term" value="P:cell wall organization"/>
    <property type="evidence" value="ECO:0007669"/>
    <property type="project" value="UniProtKB-KW"/>
</dbReference>
<dbReference type="GO" id="GO:0005886">
    <property type="term" value="C:plasma membrane"/>
    <property type="evidence" value="ECO:0007669"/>
    <property type="project" value="TreeGrafter"/>
</dbReference>
<reference evidence="14 15" key="1">
    <citation type="submission" date="2017-05" db="EMBL/GenBank/DDBJ databases">
        <authorList>
            <person name="Varghese N."/>
            <person name="Submissions S."/>
        </authorList>
    </citation>
    <scope>NUCLEOTIDE SEQUENCE [LARGE SCALE GENOMIC DNA]</scope>
    <source>
        <strain evidence="14 15">DSM 19036</strain>
    </source>
</reference>
<evidence type="ECO:0000256" key="3">
    <source>
        <dbReference type="ARBA" id="ARBA00022676"/>
    </source>
</evidence>
<dbReference type="InterPro" id="IPR018365">
    <property type="entry name" value="Cell_cycle_FtsW-rel_CS"/>
</dbReference>
<keyword evidence="4" id="KW-0808">Transferase</keyword>
<dbReference type="OrthoDB" id="9768187at2"/>
<keyword evidence="9 13" id="KW-0472">Membrane</keyword>
<evidence type="ECO:0000256" key="13">
    <source>
        <dbReference type="SAM" id="Phobius"/>
    </source>
</evidence>
<feature type="transmembrane region" description="Helical" evidence="13">
    <location>
        <begin position="146"/>
        <end position="175"/>
    </location>
</feature>
<dbReference type="GO" id="GO:0032153">
    <property type="term" value="C:cell division site"/>
    <property type="evidence" value="ECO:0007669"/>
    <property type="project" value="TreeGrafter"/>
</dbReference>
<feature type="transmembrane region" description="Helical" evidence="13">
    <location>
        <begin position="187"/>
        <end position="220"/>
    </location>
</feature>
<dbReference type="InterPro" id="IPR011923">
    <property type="entry name" value="RodA/MrdB"/>
</dbReference>
<name>A0A521D8V2_9SPHI</name>
<keyword evidence="8 13" id="KW-1133">Transmembrane helix</keyword>
<keyword evidence="10" id="KW-0961">Cell wall biogenesis/degradation</keyword>
<evidence type="ECO:0000256" key="4">
    <source>
        <dbReference type="ARBA" id="ARBA00022679"/>
    </source>
</evidence>
<dbReference type="InterPro" id="IPR001182">
    <property type="entry name" value="FtsW/RodA"/>
</dbReference>
<feature type="transmembrane region" description="Helical" evidence="13">
    <location>
        <begin position="78"/>
        <end position="97"/>
    </location>
</feature>
<keyword evidence="3" id="KW-0328">Glycosyltransferase</keyword>
<evidence type="ECO:0000256" key="2">
    <source>
        <dbReference type="ARBA" id="ARBA00022475"/>
    </source>
</evidence>
<dbReference type="GO" id="GO:0016757">
    <property type="term" value="F:glycosyltransferase activity"/>
    <property type="evidence" value="ECO:0007669"/>
    <property type="project" value="UniProtKB-KW"/>
</dbReference>
<keyword evidence="5 13" id="KW-0812">Transmembrane</keyword>
<gene>
    <name evidence="14" type="ORF">SAMN06265348_105121</name>
</gene>
<evidence type="ECO:0000313" key="15">
    <source>
        <dbReference type="Proteomes" id="UP000320300"/>
    </source>
</evidence>
<dbReference type="RefSeq" id="WP_142528255.1">
    <property type="nucleotide sequence ID" value="NZ_CBCSJO010000005.1"/>
</dbReference>
<dbReference type="Proteomes" id="UP000320300">
    <property type="component" value="Unassembled WGS sequence"/>
</dbReference>
<dbReference type="Pfam" id="PF01098">
    <property type="entry name" value="FTSW_RODA_SPOVE"/>
    <property type="match status" value="2"/>
</dbReference>
<evidence type="ECO:0000256" key="10">
    <source>
        <dbReference type="ARBA" id="ARBA00023316"/>
    </source>
</evidence>
<accession>A0A521D8V2</accession>
<feature type="transmembrane region" description="Helical" evidence="13">
    <location>
        <begin position="232"/>
        <end position="253"/>
    </location>
</feature>
<proteinExistence type="predicted"/>
<organism evidence="14 15">
    <name type="scientific">Pedobacter westerhofensis</name>
    <dbReference type="NCBI Taxonomy" id="425512"/>
    <lineage>
        <taxon>Bacteria</taxon>
        <taxon>Pseudomonadati</taxon>
        <taxon>Bacteroidota</taxon>
        <taxon>Sphingobacteriia</taxon>
        <taxon>Sphingobacteriales</taxon>
        <taxon>Sphingobacteriaceae</taxon>
        <taxon>Pedobacter</taxon>
    </lineage>
</organism>
<dbReference type="AlphaFoldDB" id="A0A521D8V2"/>
<dbReference type="GO" id="GO:0009252">
    <property type="term" value="P:peptidoglycan biosynthetic process"/>
    <property type="evidence" value="ECO:0007669"/>
    <property type="project" value="UniProtKB-KW"/>
</dbReference>
<evidence type="ECO:0000256" key="12">
    <source>
        <dbReference type="ARBA" id="ARBA00033270"/>
    </source>
</evidence>
<comment type="subcellular location">
    <subcellularLocation>
        <location evidence="1">Membrane</location>
        <topology evidence="1">Multi-pass membrane protein</topology>
    </subcellularLocation>
</comment>
<dbReference type="GO" id="GO:0008360">
    <property type="term" value="P:regulation of cell shape"/>
    <property type="evidence" value="ECO:0007669"/>
    <property type="project" value="UniProtKB-KW"/>
</dbReference>
<keyword evidence="2" id="KW-1003">Cell membrane</keyword>
<evidence type="ECO:0000256" key="5">
    <source>
        <dbReference type="ARBA" id="ARBA00022692"/>
    </source>
</evidence>
<keyword evidence="7" id="KW-0573">Peptidoglycan synthesis</keyword>
<evidence type="ECO:0000256" key="8">
    <source>
        <dbReference type="ARBA" id="ARBA00022989"/>
    </source>
</evidence>
<keyword evidence="6" id="KW-0133">Cell shape</keyword>
<evidence type="ECO:0000256" key="1">
    <source>
        <dbReference type="ARBA" id="ARBA00004141"/>
    </source>
</evidence>
<evidence type="ECO:0000256" key="7">
    <source>
        <dbReference type="ARBA" id="ARBA00022984"/>
    </source>
</evidence>
<evidence type="ECO:0000256" key="11">
    <source>
        <dbReference type="ARBA" id="ARBA00032370"/>
    </source>
</evidence>
<dbReference type="EMBL" id="FXTN01000005">
    <property type="protein sequence ID" value="SMO68146.1"/>
    <property type="molecule type" value="Genomic_DNA"/>
</dbReference>
<feature type="transmembrane region" description="Helical" evidence="13">
    <location>
        <begin position="326"/>
        <end position="347"/>
    </location>
</feature>
<sequence length="421" mass="47114">MSTQQGGRFFFNVDWITILIYVALCTIGFVNIYASIYNPDTSTLFNFGSNYGKQLIFILTALVLGFSILLLDAKFFSVFSPIVYGITMLLLMAVLVVGRKVAGNQAWIPLGSFRLQPSELAKFGTALLVARYVGNFNPKFRDIKSIFFAGLIICFPLLLIMLQPDTGSALVFLAFMFPLYREGLSGYFLLIFLGMIVLFIADFLVPISILIPIIVLVGVFFAWQNKRKQKMMFSMIIATIVAVAYLFFVKLAYEKVLEPHQRTRIEIMLGLKTDPKGAGYNVIQSKIAIGSGQITGRGFLEGTQTKYGYVPEQSTDFIFSTIGEEWGFVGCSVVIGLYIFLLLRVINLAERQRSTFSRVYGYCVASIIFFHVFINIGMTIGIIPVIGIPLPFISYGGSSLWSFTVLLFIFLKLDSNRMGFI</sequence>
<evidence type="ECO:0000256" key="6">
    <source>
        <dbReference type="ARBA" id="ARBA00022960"/>
    </source>
</evidence>
<dbReference type="GO" id="GO:0015648">
    <property type="term" value="F:lipid-linked peptidoglycan transporter activity"/>
    <property type="evidence" value="ECO:0007669"/>
    <property type="project" value="TreeGrafter"/>
</dbReference>
<feature type="transmembrane region" description="Helical" evidence="13">
    <location>
        <begin position="54"/>
        <end position="71"/>
    </location>
</feature>
<dbReference type="NCBIfam" id="TIGR02210">
    <property type="entry name" value="rodA_shape"/>
    <property type="match status" value="1"/>
</dbReference>
<dbReference type="GO" id="GO:0051301">
    <property type="term" value="P:cell division"/>
    <property type="evidence" value="ECO:0007669"/>
    <property type="project" value="InterPro"/>
</dbReference>
<dbReference type="PANTHER" id="PTHR30474">
    <property type="entry name" value="CELL CYCLE PROTEIN"/>
    <property type="match status" value="1"/>
</dbReference>
<keyword evidence="15" id="KW-1185">Reference proteome</keyword>
<feature type="transmembrane region" description="Helical" evidence="13">
    <location>
        <begin position="392"/>
        <end position="411"/>
    </location>
</feature>